<feature type="transmembrane region" description="Helical" evidence="12">
    <location>
        <begin position="141"/>
        <end position="160"/>
    </location>
</feature>
<evidence type="ECO:0000313" key="13">
    <source>
        <dbReference type="EMBL" id="MDQ0009196.1"/>
    </source>
</evidence>
<evidence type="ECO:0000256" key="11">
    <source>
        <dbReference type="ARBA" id="ARBA00039381"/>
    </source>
</evidence>
<evidence type="ECO:0000256" key="9">
    <source>
        <dbReference type="ARBA" id="ARBA00023136"/>
    </source>
</evidence>
<evidence type="ECO:0000256" key="2">
    <source>
        <dbReference type="ARBA" id="ARBA00007942"/>
    </source>
</evidence>
<feature type="transmembrane region" description="Helical" evidence="12">
    <location>
        <begin position="59"/>
        <end position="80"/>
    </location>
</feature>
<feature type="transmembrane region" description="Helical" evidence="12">
    <location>
        <begin position="317"/>
        <end position="334"/>
    </location>
</feature>
<evidence type="ECO:0000256" key="4">
    <source>
        <dbReference type="ARBA" id="ARBA00022448"/>
    </source>
</evidence>
<reference evidence="13 14" key="1">
    <citation type="submission" date="2023-07" db="EMBL/GenBank/DDBJ databases">
        <title>Sorghum-associated microbial communities from plants grown in Nebraska, USA.</title>
        <authorList>
            <person name="Schachtman D."/>
        </authorList>
    </citation>
    <scope>NUCLEOTIDE SEQUENCE [LARGE SCALE GENOMIC DNA]</scope>
    <source>
        <strain evidence="13 14">CC60</strain>
    </source>
</reference>
<proteinExistence type="inferred from homology"/>
<evidence type="ECO:0000256" key="1">
    <source>
        <dbReference type="ARBA" id="ARBA00004429"/>
    </source>
</evidence>
<dbReference type="InterPro" id="IPR001851">
    <property type="entry name" value="ABC_transp_permease"/>
</dbReference>
<feature type="transmembrane region" description="Helical" evidence="12">
    <location>
        <begin position="267"/>
        <end position="285"/>
    </location>
</feature>
<dbReference type="EMBL" id="JAUSSK010000002">
    <property type="protein sequence ID" value="MDQ0009196.1"/>
    <property type="molecule type" value="Genomic_DNA"/>
</dbReference>
<dbReference type="PANTHER" id="PTHR32196">
    <property type="entry name" value="ABC TRANSPORTER PERMEASE PROTEIN YPHD-RELATED-RELATED"/>
    <property type="match status" value="1"/>
</dbReference>
<evidence type="ECO:0000256" key="6">
    <source>
        <dbReference type="ARBA" id="ARBA00022519"/>
    </source>
</evidence>
<organism evidence="13 14">
    <name type="scientific">Luteibacter jiangsuensis</name>
    <dbReference type="NCBI Taxonomy" id="637577"/>
    <lineage>
        <taxon>Bacteria</taxon>
        <taxon>Pseudomonadati</taxon>
        <taxon>Pseudomonadota</taxon>
        <taxon>Gammaproteobacteria</taxon>
        <taxon>Lysobacterales</taxon>
        <taxon>Rhodanobacteraceae</taxon>
        <taxon>Luteibacter</taxon>
    </lineage>
</organism>
<keyword evidence="4" id="KW-0813">Transport</keyword>
<sequence>MSAYPADTHATKPNIVTPTRRRRLLPMGGWESSLAALLVAVLVGFGVGVPGFFNDVSGLLGMTGNFLPFGLVALGLSLVIFTGGIDLSVGATASLAAVVAAQLWATYGLDIWIASLIGLVLGGMLGAINVAIIVKLRIEPLIATLASSFIYGSAAVAVAGDSPPSGFPDAFNALGAGALPIGSLQVPYQLLLFVPLAVVFWLLLSRSAFGRKLVTVGYNAEAARYSGIRVPRVLAGAYVISGTMAALAGLVLSAYYSAARPDMGDVLLLTTIAMVVLGGVSIFGGEGSMGGVIVAVLLLGFMRQGLLIAGLSDMVTSMLTGAILIASIAVRNLFSTRGGGLGARLRALVRRTRYRREQ</sequence>
<protein>
    <recommendedName>
        <fullName evidence="11">Autoinducer 2 import system permease protein LsrD</fullName>
    </recommendedName>
</protein>
<keyword evidence="7 12" id="KW-0812">Transmembrane</keyword>
<comment type="function">
    <text evidence="10">Part of the ABC transporter complex LsrABCD involved in autoinducer 2 (AI-2) import. Probably responsible for the translocation of the substrate across the membrane.</text>
</comment>
<comment type="subcellular location">
    <subcellularLocation>
        <location evidence="1">Cell inner membrane</location>
        <topology evidence="1">Multi-pass membrane protein</topology>
    </subcellularLocation>
</comment>
<comment type="subunit">
    <text evidence="3">The complex is composed of two ATP-binding proteins (LsrA), two transmembrane proteins (LsrC and LsrD) and a solute-binding protein (LsrB).</text>
</comment>
<keyword evidence="14" id="KW-1185">Reference proteome</keyword>
<feature type="transmembrane region" description="Helical" evidence="12">
    <location>
        <begin position="111"/>
        <end position="134"/>
    </location>
</feature>
<dbReference type="CDD" id="cd06579">
    <property type="entry name" value="TM_PBP1_transp_AraH_like"/>
    <property type="match status" value="1"/>
</dbReference>
<accession>A0ABT9SW28</accession>
<name>A0ABT9SW28_9GAMM</name>
<evidence type="ECO:0000256" key="12">
    <source>
        <dbReference type="SAM" id="Phobius"/>
    </source>
</evidence>
<feature type="transmembrane region" description="Helical" evidence="12">
    <location>
        <begin position="186"/>
        <end position="204"/>
    </location>
</feature>
<dbReference type="RefSeq" id="WP_306848462.1">
    <property type="nucleotide sequence ID" value="NZ_JAUSSK010000002.1"/>
</dbReference>
<feature type="transmembrane region" description="Helical" evidence="12">
    <location>
        <begin position="30"/>
        <end position="53"/>
    </location>
</feature>
<keyword evidence="8 12" id="KW-1133">Transmembrane helix</keyword>
<evidence type="ECO:0000256" key="5">
    <source>
        <dbReference type="ARBA" id="ARBA00022475"/>
    </source>
</evidence>
<dbReference type="PANTHER" id="PTHR32196:SF71">
    <property type="entry name" value="AUTOINDUCER 2 IMPORT SYSTEM PERMEASE PROTEIN LSRD"/>
    <property type="match status" value="1"/>
</dbReference>
<keyword evidence="5" id="KW-1003">Cell membrane</keyword>
<keyword evidence="9 12" id="KW-0472">Membrane</keyword>
<evidence type="ECO:0000256" key="3">
    <source>
        <dbReference type="ARBA" id="ARBA00011262"/>
    </source>
</evidence>
<dbReference type="Pfam" id="PF02653">
    <property type="entry name" value="BPD_transp_2"/>
    <property type="match status" value="1"/>
</dbReference>
<feature type="transmembrane region" description="Helical" evidence="12">
    <location>
        <begin position="233"/>
        <end position="255"/>
    </location>
</feature>
<evidence type="ECO:0000313" key="14">
    <source>
        <dbReference type="Proteomes" id="UP001237737"/>
    </source>
</evidence>
<comment type="similarity">
    <text evidence="2">Belongs to the binding-protein-dependent transport system permease family. AraH/RbsC subfamily.</text>
</comment>
<evidence type="ECO:0000256" key="7">
    <source>
        <dbReference type="ARBA" id="ARBA00022692"/>
    </source>
</evidence>
<comment type="caution">
    <text evidence="13">The sequence shown here is derived from an EMBL/GenBank/DDBJ whole genome shotgun (WGS) entry which is preliminary data.</text>
</comment>
<evidence type="ECO:0000256" key="8">
    <source>
        <dbReference type="ARBA" id="ARBA00022989"/>
    </source>
</evidence>
<gene>
    <name evidence="13" type="ORF">J2T07_001373</name>
</gene>
<feature type="transmembrane region" description="Helical" evidence="12">
    <location>
        <begin position="87"/>
        <end position="105"/>
    </location>
</feature>
<keyword evidence="6" id="KW-0997">Cell inner membrane</keyword>
<dbReference type="Proteomes" id="UP001237737">
    <property type="component" value="Unassembled WGS sequence"/>
</dbReference>
<evidence type="ECO:0000256" key="10">
    <source>
        <dbReference type="ARBA" id="ARBA00025439"/>
    </source>
</evidence>
<feature type="transmembrane region" description="Helical" evidence="12">
    <location>
        <begin position="292"/>
        <end position="311"/>
    </location>
</feature>